<gene>
    <name evidence="3" type="ORF">F3Y22_tig00116951pilonHSYRG00190</name>
</gene>
<evidence type="ECO:0000256" key="2">
    <source>
        <dbReference type="RuleBase" id="RU365003"/>
    </source>
</evidence>
<keyword evidence="2" id="KW-0576">Peroxisome</keyword>
<evidence type="ECO:0000313" key="4">
    <source>
        <dbReference type="Proteomes" id="UP000436088"/>
    </source>
</evidence>
<comment type="caution">
    <text evidence="3">The sequence shown here is derived from an EMBL/GenBank/DDBJ whole genome shotgun (WGS) entry which is preliminary data.</text>
</comment>
<dbReference type="Proteomes" id="UP000436088">
    <property type="component" value="Unassembled WGS sequence"/>
</dbReference>
<evidence type="ECO:0000313" key="3">
    <source>
        <dbReference type="EMBL" id="KAE8660456.1"/>
    </source>
</evidence>
<dbReference type="AlphaFoldDB" id="A0A6A2XEE8"/>
<keyword evidence="2" id="KW-0962">Peroxisome biogenesis</keyword>
<dbReference type="EMBL" id="VEPZ02001731">
    <property type="protein sequence ID" value="KAE8660456.1"/>
    <property type="molecule type" value="Genomic_DNA"/>
</dbReference>
<protein>
    <recommendedName>
        <fullName evidence="2">Peroxisomal membrane protein PEX16</fullName>
    </recommendedName>
</protein>
<accession>A0A6A2XEE8</accession>
<dbReference type="GO" id="GO:0007031">
    <property type="term" value="P:peroxisome organization"/>
    <property type="evidence" value="ECO:0007669"/>
    <property type="project" value="UniProtKB-KW"/>
</dbReference>
<dbReference type="PANTHER" id="PTHR13299">
    <property type="entry name" value="PEROXISOMAL MEMBRANE PROTEIN PEX16"/>
    <property type="match status" value="1"/>
</dbReference>
<proteinExistence type="inferred from homology"/>
<sequence>MLDNTSSVVTEQYYGDKKWNFIAAMEAIKVIVRLALFQNSGYKMRLHGGETPNVEQCSDDTSSQHRIGGFLGPGGHHHRLGWLQNNHGRNPWNIEGRALSALSRFGESARTMSDPTWVRRIQQQHAIMEPSNDYFFLTFHDLLLVMVN</sequence>
<name>A0A6A2XEE8_HIBSY</name>
<dbReference type="PANTHER" id="PTHR13299:SF0">
    <property type="entry name" value="PEROXISOMAL MEMBRANE PROTEIN PEX16"/>
    <property type="match status" value="1"/>
</dbReference>
<comment type="subcellular location">
    <subcellularLocation>
        <location evidence="2">Peroxisome membrane</location>
    </subcellularLocation>
</comment>
<dbReference type="GO" id="GO:0005778">
    <property type="term" value="C:peroxisomal membrane"/>
    <property type="evidence" value="ECO:0007669"/>
    <property type="project" value="UniProtKB-SubCell"/>
</dbReference>
<comment type="similarity">
    <text evidence="1 2">Belongs to the peroxin-16 family.</text>
</comment>
<dbReference type="Pfam" id="PF08610">
    <property type="entry name" value="Pex16"/>
    <property type="match status" value="1"/>
</dbReference>
<evidence type="ECO:0000256" key="1">
    <source>
        <dbReference type="ARBA" id="ARBA00009505"/>
    </source>
</evidence>
<keyword evidence="4" id="KW-1185">Reference proteome</keyword>
<organism evidence="3 4">
    <name type="scientific">Hibiscus syriacus</name>
    <name type="common">Rose of Sharon</name>
    <dbReference type="NCBI Taxonomy" id="106335"/>
    <lineage>
        <taxon>Eukaryota</taxon>
        <taxon>Viridiplantae</taxon>
        <taxon>Streptophyta</taxon>
        <taxon>Embryophyta</taxon>
        <taxon>Tracheophyta</taxon>
        <taxon>Spermatophyta</taxon>
        <taxon>Magnoliopsida</taxon>
        <taxon>eudicotyledons</taxon>
        <taxon>Gunneridae</taxon>
        <taxon>Pentapetalae</taxon>
        <taxon>rosids</taxon>
        <taxon>malvids</taxon>
        <taxon>Malvales</taxon>
        <taxon>Malvaceae</taxon>
        <taxon>Malvoideae</taxon>
        <taxon>Hibiscus</taxon>
    </lineage>
</organism>
<dbReference type="InterPro" id="IPR013919">
    <property type="entry name" value="Pex16"/>
</dbReference>
<reference evidence="3" key="1">
    <citation type="submission" date="2019-09" db="EMBL/GenBank/DDBJ databases">
        <title>Draft genome information of white flower Hibiscus syriacus.</title>
        <authorList>
            <person name="Kim Y.-M."/>
        </authorList>
    </citation>
    <scope>NUCLEOTIDE SEQUENCE [LARGE SCALE GENOMIC DNA]</scope>
    <source>
        <strain evidence="3">YM2019G1</strain>
    </source>
</reference>